<reference evidence="6 7" key="1">
    <citation type="submission" date="2019-07" db="EMBL/GenBank/DDBJ databases">
        <title>Whole genome shotgun sequence of Microvirga aerophila NBRC 106136.</title>
        <authorList>
            <person name="Hosoyama A."/>
            <person name="Uohara A."/>
            <person name="Ohji S."/>
            <person name="Ichikawa N."/>
        </authorList>
    </citation>
    <scope>NUCLEOTIDE SEQUENCE [LARGE SCALE GENOMIC DNA]</scope>
    <source>
        <strain evidence="6 7">NBRC 106136</strain>
    </source>
</reference>
<organism evidence="6 7">
    <name type="scientific">Microvirga aerophila</name>
    <dbReference type="NCBI Taxonomy" id="670291"/>
    <lineage>
        <taxon>Bacteria</taxon>
        <taxon>Pseudomonadati</taxon>
        <taxon>Pseudomonadota</taxon>
        <taxon>Alphaproteobacteria</taxon>
        <taxon>Hyphomicrobiales</taxon>
        <taxon>Methylobacteriaceae</taxon>
        <taxon>Microvirga</taxon>
    </lineage>
</organism>
<keyword evidence="3" id="KW-0029">Amino-acid transport</keyword>
<evidence type="ECO:0000256" key="2">
    <source>
        <dbReference type="ARBA" id="ARBA00022729"/>
    </source>
</evidence>
<evidence type="ECO:0000313" key="6">
    <source>
        <dbReference type="EMBL" id="GEO14846.1"/>
    </source>
</evidence>
<dbReference type="NCBIfam" id="TIGR03863">
    <property type="entry name" value="PQQ_ABC_bind"/>
    <property type="match status" value="1"/>
</dbReference>
<name>A0A512BS70_9HYPH</name>
<dbReference type="RefSeq" id="WP_114187188.1">
    <property type="nucleotide sequence ID" value="NZ_BJYU01000031.1"/>
</dbReference>
<feature type="domain" description="Leucine-binding protein" evidence="5">
    <location>
        <begin position="45"/>
        <end position="200"/>
    </location>
</feature>
<feature type="chain" id="PRO_5022195751" evidence="4">
    <location>
        <begin position="19"/>
        <end position="390"/>
    </location>
</feature>
<dbReference type="PANTHER" id="PTHR30483:SF6">
    <property type="entry name" value="PERIPLASMIC BINDING PROTEIN OF ABC TRANSPORTER FOR NATURAL AMINO ACIDS"/>
    <property type="match status" value="1"/>
</dbReference>
<evidence type="ECO:0000259" key="5">
    <source>
        <dbReference type="Pfam" id="PF13458"/>
    </source>
</evidence>
<dbReference type="OrthoDB" id="5341635at2"/>
<dbReference type="GO" id="GO:0006865">
    <property type="term" value="P:amino acid transport"/>
    <property type="evidence" value="ECO:0007669"/>
    <property type="project" value="UniProtKB-KW"/>
</dbReference>
<dbReference type="EMBL" id="BJYU01000031">
    <property type="protein sequence ID" value="GEO14846.1"/>
    <property type="molecule type" value="Genomic_DNA"/>
</dbReference>
<comment type="similarity">
    <text evidence="1">Belongs to the leucine-binding protein family.</text>
</comment>
<evidence type="ECO:0000256" key="3">
    <source>
        <dbReference type="ARBA" id="ARBA00022970"/>
    </source>
</evidence>
<dbReference type="InterPro" id="IPR051010">
    <property type="entry name" value="BCAA_transport"/>
</dbReference>
<sequence length="390" mass="42267">MRAILVFLGMLLTAPAWAEDATVTIAVVSQERDPVQPVSPLDREVNDEGVAGARLGIADNGTTGKFMGQRFTLVEQMIPKGGNPADTIRLIAAKGIRFVVADLDASVLQAAASDPQARGMLFLNSRAPDDELRNESCLANVVHTAPSRAMLADALAQYLMAKRWRKWFLVTGNTPGDKLRAEAYRRAAKRFGAEVVAEKEWTFKPGHARTDTGHVTLQSEIPALTQVRDHDVLIVADEASEFGDYLPGRTALPRPVAGTHGLVTTAWSAVSEQWGATQLQARFEKMAGRRMNAVDYAAWAAVRAVGEAAIRTRSTDPSVVVAYLRGPDFALSGFKGQGQSFRPWGGQMRQPILIAGPRLLVSVSPQAGYLHQGSELDTLGADREESRCRP</sequence>
<dbReference type="InterPro" id="IPR028081">
    <property type="entry name" value="Leu-bd"/>
</dbReference>
<dbReference type="Gene3D" id="3.40.50.2300">
    <property type="match status" value="3"/>
</dbReference>
<comment type="caution">
    <text evidence="6">The sequence shown here is derived from an EMBL/GenBank/DDBJ whole genome shotgun (WGS) entry which is preliminary data.</text>
</comment>
<protein>
    <submittedName>
        <fullName evidence="6">ABC transporter substrate-binding protein</fullName>
    </submittedName>
</protein>
<dbReference type="PANTHER" id="PTHR30483">
    <property type="entry name" value="LEUCINE-SPECIFIC-BINDING PROTEIN"/>
    <property type="match status" value="1"/>
</dbReference>
<keyword evidence="7" id="KW-1185">Reference proteome</keyword>
<evidence type="ECO:0000256" key="4">
    <source>
        <dbReference type="SAM" id="SignalP"/>
    </source>
</evidence>
<evidence type="ECO:0000313" key="7">
    <source>
        <dbReference type="Proteomes" id="UP000321085"/>
    </source>
</evidence>
<dbReference type="InterPro" id="IPR022478">
    <property type="entry name" value="ABC_transptr_sub-bd_PQQ"/>
</dbReference>
<dbReference type="InterPro" id="IPR028082">
    <property type="entry name" value="Peripla_BP_I"/>
</dbReference>
<accession>A0A512BS70</accession>
<evidence type="ECO:0000256" key="1">
    <source>
        <dbReference type="ARBA" id="ARBA00010062"/>
    </source>
</evidence>
<proteinExistence type="inferred from homology"/>
<keyword evidence="2 4" id="KW-0732">Signal</keyword>
<keyword evidence="3" id="KW-0813">Transport</keyword>
<dbReference type="CDD" id="cd06268">
    <property type="entry name" value="PBP1_ABC_transporter_LIVBP-like"/>
    <property type="match status" value="1"/>
</dbReference>
<dbReference type="Pfam" id="PF13458">
    <property type="entry name" value="Peripla_BP_6"/>
    <property type="match status" value="1"/>
</dbReference>
<gene>
    <name evidence="6" type="ORF">MAE02_25420</name>
</gene>
<dbReference type="SUPFAM" id="SSF53822">
    <property type="entry name" value="Periplasmic binding protein-like I"/>
    <property type="match status" value="1"/>
</dbReference>
<feature type="signal peptide" evidence="4">
    <location>
        <begin position="1"/>
        <end position="18"/>
    </location>
</feature>
<dbReference type="Proteomes" id="UP000321085">
    <property type="component" value="Unassembled WGS sequence"/>
</dbReference>
<dbReference type="AlphaFoldDB" id="A0A512BS70"/>